<dbReference type="AlphaFoldDB" id="A0A508WVM8"/>
<dbReference type="Proteomes" id="UP000507954">
    <property type="component" value="Unassembled WGS sequence"/>
</dbReference>
<accession>A0A508WVM8</accession>
<evidence type="ECO:0000256" key="1">
    <source>
        <dbReference type="SAM" id="MobiDB-lite"/>
    </source>
</evidence>
<evidence type="ECO:0000313" key="2">
    <source>
        <dbReference type="EMBL" id="VTZ60076.1"/>
    </source>
</evidence>
<protein>
    <submittedName>
        <fullName evidence="2">Uncharacterized protein</fullName>
    </submittedName>
</protein>
<proteinExistence type="predicted"/>
<reference evidence="2" key="1">
    <citation type="submission" date="2019-06" db="EMBL/GenBank/DDBJ databases">
        <authorList>
            <person name="Le Quere A."/>
            <person name="Colella S."/>
        </authorList>
    </citation>
    <scope>NUCLEOTIDE SEQUENCE</scope>
    <source>
        <strain evidence="2">EmedicaeMD41</strain>
    </source>
</reference>
<name>A0A508WVM8_9HYPH</name>
<feature type="region of interest" description="Disordered" evidence="1">
    <location>
        <begin position="1"/>
        <end position="21"/>
    </location>
</feature>
<organism evidence="2">
    <name type="scientific">Sinorhizobium medicae</name>
    <dbReference type="NCBI Taxonomy" id="110321"/>
    <lineage>
        <taxon>Bacteria</taxon>
        <taxon>Pseudomonadati</taxon>
        <taxon>Pseudomonadota</taxon>
        <taxon>Alphaproteobacteria</taxon>
        <taxon>Hyphomicrobiales</taxon>
        <taxon>Rhizobiaceae</taxon>
        <taxon>Sinorhizobium/Ensifer group</taxon>
        <taxon>Sinorhizobium</taxon>
    </lineage>
</organism>
<sequence>MILRKTPETQQSARKIQIKPA</sequence>
<gene>
    <name evidence="2" type="ORF">EMEDMD4_1310070</name>
</gene>
<dbReference type="EMBL" id="CABFNB010000037">
    <property type="protein sequence ID" value="VTZ60076.1"/>
    <property type="molecule type" value="Genomic_DNA"/>
</dbReference>